<dbReference type="PANTHER" id="PTHR43895:SF150">
    <property type="entry name" value="SERINE_THREONINE-PROTEIN KINASE STK11"/>
    <property type="match status" value="1"/>
</dbReference>
<protein>
    <submittedName>
        <fullName evidence="7">Kinase-like protein</fullName>
    </submittedName>
</protein>
<dbReference type="GO" id="GO:0004674">
    <property type="term" value="F:protein serine/threonine kinase activity"/>
    <property type="evidence" value="ECO:0007669"/>
    <property type="project" value="UniProtKB-KW"/>
</dbReference>
<dbReference type="SUPFAM" id="SSF56112">
    <property type="entry name" value="Protein kinase-like (PK-like)"/>
    <property type="match status" value="1"/>
</dbReference>
<dbReference type="GO" id="GO:0007165">
    <property type="term" value="P:signal transduction"/>
    <property type="evidence" value="ECO:0007669"/>
    <property type="project" value="TreeGrafter"/>
</dbReference>
<keyword evidence="2" id="KW-0808">Transferase</keyword>
<evidence type="ECO:0000256" key="4">
    <source>
        <dbReference type="ARBA" id="ARBA00022777"/>
    </source>
</evidence>
<dbReference type="PROSITE" id="PS00108">
    <property type="entry name" value="PROTEIN_KINASE_ST"/>
    <property type="match status" value="1"/>
</dbReference>
<dbReference type="EMBL" id="MU154561">
    <property type="protein sequence ID" value="KAF9495498.1"/>
    <property type="molecule type" value="Genomic_DNA"/>
</dbReference>
<dbReference type="GO" id="GO:0005524">
    <property type="term" value="F:ATP binding"/>
    <property type="evidence" value="ECO:0007669"/>
    <property type="project" value="UniProtKB-KW"/>
</dbReference>
<name>A0A9P5ZWC0_PLEER</name>
<keyword evidence="3" id="KW-0547">Nucleotide-binding</keyword>
<evidence type="ECO:0000256" key="2">
    <source>
        <dbReference type="ARBA" id="ARBA00022679"/>
    </source>
</evidence>
<dbReference type="Gene3D" id="1.10.510.10">
    <property type="entry name" value="Transferase(Phosphotransferase) domain 1"/>
    <property type="match status" value="1"/>
</dbReference>
<reference evidence="7" key="1">
    <citation type="submission" date="2020-11" db="EMBL/GenBank/DDBJ databases">
        <authorList>
            <consortium name="DOE Joint Genome Institute"/>
            <person name="Ahrendt S."/>
            <person name="Riley R."/>
            <person name="Andreopoulos W."/>
            <person name="Labutti K."/>
            <person name="Pangilinan J."/>
            <person name="Ruiz-Duenas F.J."/>
            <person name="Barrasa J.M."/>
            <person name="Sanchez-Garcia M."/>
            <person name="Camarero S."/>
            <person name="Miyauchi S."/>
            <person name="Serrano A."/>
            <person name="Linde D."/>
            <person name="Babiker R."/>
            <person name="Drula E."/>
            <person name="Ayuso-Fernandez I."/>
            <person name="Pacheco R."/>
            <person name="Padilla G."/>
            <person name="Ferreira P."/>
            <person name="Barriuso J."/>
            <person name="Kellner H."/>
            <person name="Castanera R."/>
            <person name="Alfaro M."/>
            <person name="Ramirez L."/>
            <person name="Pisabarro A.G."/>
            <person name="Kuo A."/>
            <person name="Tritt A."/>
            <person name="Lipzen A."/>
            <person name="He G."/>
            <person name="Yan M."/>
            <person name="Ng V."/>
            <person name="Cullen D."/>
            <person name="Martin F."/>
            <person name="Rosso M.-N."/>
            <person name="Henrissat B."/>
            <person name="Hibbett D."/>
            <person name="Martinez A.T."/>
            <person name="Grigoriev I.V."/>
        </authorList>
    </citation>
    <scope>NUCLEOTIDE SEQUENCE</scope>
    <source>
        <strain evidence="7">ATCC 90797</strain>
    </source>
</reference>
<organism evidence="7 8">
    <name type="scientific">Pleurotus eryngii</name>
    <name type="common">Boletus of the steppes</name>
    <dbReference type="NCBI Taxonomy" id="5323"/>
    <lineage>
        <taxon>Eukaryota</taxon>
        <taxon>Fungi</taxon>
        <taxon>Dikarya</taxon>
        <taxon>Basidiomycota</taxon>
        <taxon>Agaricomycotina</taxon>
        <taxon>Agaricomycetes</taxon>
        <taxon>Agaricomycetidae</taxon>
        <taxon>Agaricales</taxon>
        <taxon>Pleurotineae</taxon>
        <taxon>Pleurotaceae</taxon>
        <taxon>Pleurotus</taxon>
    </lineage>
</organism>
<feature type="domain" description="Protein kinase" evidence="6">
    <location>
        <begin position="1"/>
        <end position="209"/>
    </location>
</feature>
<dbReference type="SMART" id="SM00220">
    <property type="entry name" value="S_TKc"/>
    <property type="match status" value="1"/>
</dbReference>
<keyword evidence="8" id="KW-1185">Reference proteome</keyword>
<dbReference type="PANTHER" id="PTHR43895">
    <property type="entry name" value="CALCIUM/CALMODULIN-DEPENDENT PROTEIN KINASE KINASE-RELATED"/>
    <property type="match status" value="1"/>
</dbReference>
<dbReference type="InterPro" id="IPR011009">
    <property type="entry name" value="Kinase-like_dom_sf"/>
</dbReference>
<dbReference type="InterPro" id="IPR008271">
    <property type="entry name" value="Ser/Thr_kinase_AS"/>
</dbReference>
<sequence length="209" mass="23906">MNNVADWLWYDLKPFSPHFSPVCWGLIEGLAYLHNHHIAHRDIKPENLLVDDKFCLKIIDFDVAVQVRDDDEEVDDHCGTEGWVAPEIEMRLPTYSPIKADRWSCGAVILYIFGRLRQTNTMLEAIAKKLKADTPEKRLSLVEWPKWSQLAPVVHVGAVIKREWARNSDEGTLVELENDDIGRKRSRIDKLHVDNLVIAAGIHHGGTDI</sequence>
<dbReference type="Pfam" id="PF00069">
    <property type="entry name" value="Pkinase"/>
    <property type="match status" value="1"/>
</dbReference>
<evidence type="ECO:0000259" key="6">
    <source>
        <dbReference type="PROSITE" id="PS50011"/>
    </source>
</evidence>
<dbReference type="PROSITE" id="PS50011">
    <property type="entry name" value="PROTEIN_KINASE_DOM"/>
    <property type="match status" value="1"/>
</dbReference>
<evidence type="ECO:0000313" key="8">
    <source>
        <dbReference type="Proteomes" id="UP000807025"/>
    </source>
</evidence>
<dbReference type="OrthoDB" id="4062651at2759"/>
<evidence type="ECO:0000256" key="5">
    <source>
        <dbReference type="ARBA" id="ARBA00022840"/>
    </source>
</evidence>
<dbReference type="CDD" id="cd00180">
    <property type="entry name" value="PKc"/>
    <property type="match status" value="1"/>
</dbReference>
<gene>
    <name evidence="7" type="ORF">BDN71DRAFT_1447383</name>
</gene>
<evidence type="ECO:0000313" key="7">
    <source>
        <dbReference type="EMBL" id="KAF9495498.1"/>
    </source>
</evidence>
<proteinExistence type="predicted"/>
<dbReference type="Proteomes" id="UP000807025">
    <property type="component" value="Unassembled WGS sequence"/>
</dbReference>
<accession>A0A9P5ZWC0</accession>
<evidence type="ECO:0000256" key="1">
    <source>
        <dbReference type="ARBA" id="ARBA00022527"/>
    </source>
</evidence>
<dbReference type="InterPro" id="IPR000719">
    <property type="entry name" value="Prot_kinase_dom"/>
</dbReference>
<keyword evidence="1" id="KW-0723">Serine/threonine-protein kinase</keyword>
<keyword evidence="4 7" id="KW-0418">Kinase</keyword>
<dbReference type="AlphaFoldDB" id="A0A9P5ZWC0"/>
<comment type="caution">
    <text evidence="7">The sequence shown here is derived from an EMBL/GenBank/DDBJ whole genome shotgun (WGS) entry which is preliminary data.</text>
</comment>
<keyword evidence="5" id="KW-0067">ATP-binding</keyword>
<evidence type="ECO:0000256" key="3">
    <source>
        <dbReference type="ARBA" id="ARBA00022741"/>
    </source>
</evidence>